<evidence type="ECO:0000313" key="2">
    <source>
        <dbReference type="EMBL" id="EWS80495.1"/>
    </source>
</evidence>
<evidence type="ECO:0000259" key="1">
    <source>
        <dbReference type="SMART" id="SM00871"/>
    </source>
</evidence>
<feature type="domain" description="AraC effector-binding" evidence="1">
    <location>
        <begin position="4"/>
        <end position="150"/>
    </location>
</feature>
<accession>Z9JQ31</accession>
<dbReference type="eggNOG" id="COG4978">
    <property type="taxonomic scope" value="Bacteria"/>
</dbReference>
<dbReference type="HOGENOM" id="CLU_1692133_0_0_11"/>
<dbReference type="PATRIC" id="fig|396014.3.peg.2770"/>
<dbReference type="SMART" id="SM00871">
    <property type="entry name" value="AraC_E_bind"/>
    <property type="match status" value="1"/>
</dbReference>
<gene>
    <name evidence="2" type="ORF">BF93_03695</name>
</gene>
<dbReference type="AlphaFoldDB" id="Z9JQ31"/>
<dbReference type="SUPFAM" id="SSF55136">
    <property type="entry name" value="Probable bacterial effector-binding domain"/>
    <property type="match status" value="1"/>
</dbReference>
<dbReference type="Proteomes" id="UP000023067">
    <property type="component" value="Unassembled WGS sequence"/>
</dbReference>
<dbReference type="InterPro" id="IPR010499">
    <property type="entry name" value="AraC_E-bd"/>
</dbReference>
<reference evidence="2 3" key="1">
    <citation type="submission" date="2014-02" db="EMBL/GenBank/DDBJ databases">
        <title>Genome sequence of Brachybacterium phenoliresistens strain W13A50.</title>
        <authorList>
            <person name="Wang X."/>
        </authorList>
    </citation>
    <scope>NUCLEOTIDE SEQUENCE [LARGE SCALE GENOMIC DNA]</scope>
    <source>
        <strain evidence="2 3">W13A50</strain>
    </source>
</reference>
<comment type="caution">
    <text evidence="2">The sequence shown here is derived from an EMBL/GenBank/DDBJ whole genome shotgun (WGS) entry which is preliminary data.</text>
</comment>
<keyword evidence="3" id="KW-1185">Reference proteome</keyword>
<evidence type="ECO:0000313" key="3">
    <source>
        <dbReference type="Proteomes" id="UP000023067"/>
    </source>
</evidence>
<dbReference type="EMBL" id="JDYK01000015">
    <property type="protein sequence ID" value="EWS80495.1"/>
    <property type="molecule type" value="Genomic_DNA"/>
</dbReference>
<protein>
    <recommendedName>
        <fullName evidence="1">AraC effector-binding domain-containing protein</fullName>
    </recommendedName>
</protein>
<dbReference type="Gene3D" id="3.20.80.10">
    <property type="entry name" value="Regulatory factor, effector binding domain"/>
    <property type="match status" value="1"/>
</dbReference>
<sequence>MTSIEVQEKGLPALRLAVRTVTVPDQPAVAGVVGPLFDEVADGIGADAAAAGTPVALYDMNEDGVEVTAGFTIEGEPGEGCELLELPTVPRALSAVHHGTMAGIGESWRALHTAVLEHGLVPDWPCREVYLVSDSEDQQDWVTELQQPVQEEPLH</sequence>
<dbReference type="OrthoDB" id="7849865at2"/>
<proteinExistence type="predicted"/>
<dbReference type="InterPro" id="IPR011256">
    <property type="entry name" value="Reg_factor_effector_dom_sf"/>
</dbReference>
<dbReference type="STRING" id="396014.BF93_03695"/>
<name>Z9JQ31_9MICO</name>
<dbReference type="RefSeq" id="WP_038373438.1">
    <property type="nucleotide sequence ID" value="NZ_KK069999.1"/>
</dbReference>
<organism evidence="2 3">
    <name type="scientific">Brachybacterium phenoliresistens</name>
    <dbReference type="NCBI Taxonomy" id="396014"/>
    <lineage>
        <taxon>Bacteria</taxon>
        <taxon>Bacillati</taxon>
        <taxon>Actinomycetota</taxon>
        <taxon>Actinomycetes</taxon>
        <taxon>Micrococcales</taxon>
        <taxon>Dermabacteraceae</taxon>
        <taxon>Brachybacterium</taxon>
    </lineage>
</organism>